<protein>
    <submittedName>
        <fullName evidence="1">C_GCAxxG_C_C family protein</fullName>
    </submittedName>
</protein>
<accession>B8G142</accession>
<dbReference type="AlphaFoldDB" id="B8G142"/>
<dbReference type="RefSeq" id="WP_015943271.1">
    <property type="nucleotide sequence ID" value="NC_011830.1"/>
</dbReference>
<dbReference type="Pfam" id="PF09719">
    <property type="entry name" value="C_GCAxxG_C_C"/>
    <property type="match status" value="1"/>
</dbReference>
<dbReference type="InterPro" id="IPR010181">
    <property type="entry name" value="CGCAxxGCC_motif"/>
</dbReference>
<organism evidence="1 2">
    <name type="scientific">Desulfitobacterium hafniense (strain DSM 10664 / DCB-2)</name>
    <dbReference type="NCBI Taxonomy" id="272564"/>
    <lineage>
        <taxon>Bacteria</taxon>
        <taxon>Bacillati</taxon>
        <taxon>Bacillota</taxon>
        <taxon>Clostridia</taxon>
        <taxon>Eubacteriales</taxon>
        <taxon>Desulfitobacteriaceae</taxon>
        <taxon>Desulfitobacterium</taxon>
    </lineage>
</organism>
<dbReference type="KEGG" id="dhd:Dhaf_1199"/>
<reference evidence="1 2" key="1">
    <citation type="journal article" date="2012" name="BMC Microbiol.">
        <title>Genome sequence of Desulfitobacterium hafniense DCB-2, a Gram-positive anaerobe capable of dehalogenation and metal reduction.</title>
        <authorList>
            <person name="Kim S.H."/>
            <person name="Harzman C."/>
            <person name="Davis J.K."/>
            <person name="Hutcheson R."/>
            <person name="Broderick J.B."/>
            <person name="Marsh T.L."/>
            <person name="Tiedje J.M."/>
        </authorList>
    </citation>
    <scope>NUCLEOTIDE SEQUENCE [LARGE SCALE GENOMIC DNA]</scope>
    <source>
        <strain evidence="2">DSM 10664 / DCB-2</strain>
    </source>
</reference>
<name>B8G142_DESHD</name>
<gene>
    <name evidence="1" type="ordered locus">Dhaf_1199</name>
</gene>
<sequence length="160" mass="17637">MQLSIKQYGGYFVDRKYKICKQAEDYYRQGDYFCSEAIVRSIRDEFDLDVPDDVIAMASGFPVGMGGSGCTCGALAGGIMALGLFFGRSEPGDPKVNHTMALAKELHDYFTAQHKSTCCRILTKGMELGSSVHMEQCIAITGEIAEKTTELIERELPKKS</sequence>
<proteinExistence type="predicted"/>
<dbReference type="Proteomes" id="UP000007726">
    <property type="component" value="Chromosome"/>
</dbReference>
<dbReference type="SUPFAM" id="SSF48695">
    <property type="entry name" value="Multiheme cytochromes"/>
    <property type="match status" value="1"/>
</dbReference>
<evidence type="ECO:0000313" key="2">
    <source>
        <dbReference type="Proteomes" id="UP000007726"/>
    </source>
</evidence>
<dbReference type="InterPro" id="IPR036280">
    <property type="entry name" value="Multihaem_cyt_sf"/>
</dbReference>
<dbReference type="HOGENOM" id="CLU_091283_0_0_9"/>
<dbReference type="EMBL" id="CP001336">
    <property type="protein sequence ID" value="ACL19257.1"/>
    <property type="molecule type" value="Genomic_DNA"/>
</dbReference>
<dbReference type="NCBIfam" id="TIGR01909">
    <property type="entry name" value="C_GCAxxG_C_C"/>
    <property type="match status" value="1"/>
</dbReference>
<evidence type="ECO:0000313" key="1">
    <source>
        <dbReference type="EMBL" id="ACL19257.1"/>
    </source>
</evidence>